<dbReference type="SUPFAM" id="SSF54106">
    <property type="entry name" value="LysM domain"/>
    <property type="match status" value="1"/>
</dbReference>
<accession>A0ABT1S566</accession>
<name>A0ABT1S566_9FIRM</name>
<feature type="transmembrane region" description="Helical" evidence="1">
    <location>
        <begin position="21"/>
        <end position="39"/>
    </location>
</feature>
<protein>
    <submittedName>
        <fullName evidence="3">LysM domain-containing protein</fullName>
    </submittedName>
</protein>
<proteinExistence type="predicted"/>
<evidence type="ECO:0000256" key="1">
    <source>
        <dbReference type="SAM" id="Phobius"/>
    </source>
</evidence>
<sequence>MIQRIWKKEIKIRELTKNEKFLLTLLGIIIFIWGGYRFIITPQAEKMENLNEQKLKYQGKIDEINEILRKESSINKEWDILHKEKEDIVSRYFPKLDQAQIIYLLNNLLEQESVSVVDMNFNRPSYEDIGGFQVKNMDISVPYNGSYVGVIDIIKSLKSSPRKILLDSVSMDRNADGRLNGNMSLKIYSLEGITDTNSDVVYIDIAKEESKNTPFASFKEYKNNSEDGEEASEITETKPYIEEILLDFENENSYFLPSQELVKGSVSQSTKAKSKKYSLRFEYNIVAIEEENRGFIDVSKNNILLKYPPNTIGLWIYSYDYSPATVGILFRDQMGEETYVPLAEGIGWTGWKYIETIPPEDLKIYPLKLEKLYVEIPKDRDNYGVLLMDRLEAIYTRNIDEDGNDMSVGDYIFHVVEKGDSVESISIKYYGSNKYKNEILKLNEMKASDTLPIGKVLVLKKR</sequence>
<dbReference type="InterPro" id="IPR036779">
    <property type="entry name" value="LysM_dom_sf"/>
</dbReference>
<keyword evidence="1" id="KW-0812">Transmembrane</keyword>
<keyword evidence="1" id="KW-0472">Membrane</keyword>
<dbReference type="Proteomes" id="UP001524478">
    <property type="component" value="Unassembled WGS sequence"/>
</dbReference>
<gene>
    <name evidence="3" type="ORF">NE686_00805</name>
</gene>
<evidence type="ECO:0000313" key="4">
    <source>
        <dbReference type="Proteomes" id="UP001524478"/>
    </source>
</evidence>
<feature type="domain" description="LysM" evidence="2">
    <location>
        <begin position="412"/>
        <end position="459"/>
    </location>
</feature>
<keyword evidence="4" id="KW-1185">Reference proteome</keyword>
<evidence type="ECO:0000259" key="2">
    <source>
        <dbReference type="PROSITE" id="PS51782"/>
    </source>
</evidence>
<dbReference type="Gene3D" id="3.30.70.60">
    <property type="match status" value="1"/>
</dbReference>
<dbReference type="EMBL" id="JANGAC010000001">
    <property type="protein sequence ID" value="MCQ4921608.1"/>
    <property type="molecule type" value="Genomic_DNA"/>
</dbReference>
<dbReference type="SMART" id="SM00257">
    <property type="entry name" value="LysM"/>
    <property type="match status" value="1"/>
</dbReference>
<dbReference type="CDD" id="cd00118">
    <property type="entry name" value="LysM"/>
    <property type="match status" value="1"/>
</dbReference>
<dbReference type="Gene3D" id="3.10.350.10">
    <property type="entry name" value="LysM domain"/>
    <property type="match status" value="1"/>
</dbReference>
<dbReference type="InterPro" id="IPR014717">
    <property type="entry name" value="Transl_elong_EF1B/ribsomal_bS6"/>
</dbReference>
<comment type="caution">
    <text evidence="3">The sequence shown here is derived from an EMBL/GenBank/DDBJ whole genome shotgun (WGS) entry which is preliminary data.</text>
</comment>
<keyword evidence="1" id="KW-1133">Transmembrane helix</keyword>
<reference evidence="3 4" key="1">
    <citation type="submission" date="2022-06" db="EMBL/GenBank/DDBJ databases">
        <title>Isolation of gut microbiota from human fecal samples.</title>
        <authorList>
            <person name="Pamer E.G."/>
            <person name="Barat B."/>
            <person name="Waligurski E."/>
            <person name="Medina S."/>
            <person name="Paddock L."/>
            <person name="Mostad J."/>
        </authorList>
    </citation>
    <scope>NUCLEOTIDE SEQUENCE [LARGE SCALE GENOMIC DNA]</scope>
    <source>
        <strain evidence="3 4">DFI.7.95</strain>
    </source>
</reference>
<dbReference type="Pfam" id="PF01476">
    <property type="entry name" value="LysM"/>
    <property type="match status" value="1"/>
</dbReference>
<dbReference type="RefSeq" id="WP_256310122.1">
    <property type="nucleotide sequence ID" value="NZ_JANGAC010000001.1"/>
</dbReference>
<dbReference type="PROSITE" id="PS51782">
    <property type="entry name" value="LYSM"/>
    <property type="match status" value="1"/>
</dbReference>
<evidence type="ECO:0000313" key="3">
    <source>
        <dbReference type="EMBL" id="MCQ4921608.1"/>
    </source>
</evidence>
<organism evidence="3 4">
    <name type="scientific">Tissierella carlieri</name>
    <dbReference type="NCBI Taxonomy" id="689904"/>
    <lineage>
        <taxon>Bacteria</taxon>
        <taxon>Bacillati</taxon>
        <taxon>Bacillota</taxon>
        <taxon>Tissierellia</taxon>
        <taxon>Tissierellales</taxon>
        <taxon>Tissierellaceae</taxon>
        <taxon>Tissierella</taxon>
    </lineage>
</organism>
<dbReference type="Gene3D" id="2.60.120.430">
    <property type="entry name" value="Galactose-binding lectin"/>
    <property type="match status" value="1"/>
</dbReference>
<dbReference type="InterPro" id="IPR018392">
    <property type="entry name" value="LysM"/>
</dbReference>